<dbReference type="HOGENOM" id="CLU_384099_0_0_1"/>
<dbReference type="PANTHER" id="PTHR28093:SF1">
    <property type="entry name" value="MORPHOGENESIS-RELATED PROTEIN MSB1"/>
    <property type="match status" value="1"/>
</dbReference>
<protein>
    <submittedName>
        <fullName evidence="3">Fungal protein</fullName>
    </submittedName>
</protein>
<reference evidence="3 4" key="1">
    <citation type="journal article" date="2011" name="Science">
        <title>Comparative functional genomics of the fission yeasts.</title>
        <authorList>
            <person name="Rhind N."/>
            <person name="Chen Z."/>
            <person name="Yassour M."/>
            <person name="Thompson D.A."/>
            <person name="Haas B.J."/>
            <person name="Habib N."/>
            <person name="Wapinski I."/>
            <person name="Roy S."/>
            <person name="Lin M.F."/>
            <person name="Heiman D.I."/>
            <person name="Young S.K."/>
            <person name="Furuya K."/>
            <person name="Guo Y."/>
            <person name="Pidoux A."/>
            <person name="Chen H.M."/>
            <person name="Robbertse B."/>
            <person name="Goldberg J.M."/>
            <person name="Aoki K."/>
            <person name="Bayne E.H."/>
            <person name="Berlin A.M."/>
            <person name="Desjardins C.A."/>
            <person name="Dobbs E."/>
            <person name="Dukaj L."/>
            <person name="Fan L."/>
            <person name="FitzGerald M.G."/>
            <person name="French C."/>
            <person name="Gujja S."/>
            <person name="Hansen K."/>
            <person name="Keifenheim D."/>
            <person name="Levin J.Z."/>
            <person name="Mosher R.A."/>
            <person name="Mueller C.A."/>
            <person name="Pfiffner J."/>
            <person name="Priest M."/>
            <person name="Russ C."/>
            <person name="Smialowska A."/>
            <person name="Swoboda P."/>
            <person name="Sykes S.M."/>
            <person name="Vaughn M."/>
            <person name="Vengrova S."/>
            <person name="Yoder R."/>
            <person name="Zeng Q."/>
            <person name="Allshire R."/>
            <person name="Baulcombe D."/>
            <person name="Birren B.W."/>
            <person name="Brown W."/>
            <person name="Ekwall K."/>
            <person name="Kellis M."/>
            <person name="Leatherwood J."/>
            <person name="Levin H."/>
            <person name="Margalit H."/>
            <person name="Martienssen R."/>
            <person name="Nieduszynski C.A."/>
            <person name="Spatafora J.W."/>
            <person name="Friedman N."/>
            <person name="Dalgaard J.Z."/>
            <person name="Baumann P."/>
            <person name="Niki H."/>
            <person name="Regev A."/>
            <person name="Nusbaum C."/>
        </authorList>
    </citation>
    <scope>NUCLEOTIDE SEQUENCE [LARGE SCALE GENOMIC DNA]</scope>
    <source>
        <strain evidence="4">yFS286</strain>
    </source>
</reference>
<feature type="region of interest" description="Disordered" evidence="1">
    <location>
        <begin position="562"/>
        <end position="581"/>
    </location>
</feature>
<sequence length="700" mass="80104">MNRVFNGTLRLISMDYWNQENIDLAQIELVFKELASRLEHLEMDSSNILFRIAVGSNPDKYWESIAFVREFYKNLEKKQKIEPDEIRNQVRLLSETSLISCLRWILHRIPGGVITWATYKLFQEAELRANYPTSGFNIFMKHATKNSHHLNVLNHFLKLMMSLSAKMANSTQVRKGSSLESVAQIASIWAFEWPQMSLQDTLEYWNKCSNACFHLLLCYIRSMDKHDQSGFSCLPYTLQTQVQRCKYPPQTINYLDEKASLVNFSLSSYFSKDPLEVIQLVFQMPVPKNISSSLPRRFEDVQTKCLSTLQQVSKRTSYHSVFSIQESAWSSFITNGFNHPIAPTKTQETVCSILSGEISTSDFPHVAPLDQVSSLDKNIANECSFESITPVCSSRNLWWLWVESRCPEIPESKRTVFMNCTMMLDKMNKLLIFEQSVPTSKLLTQQDEYQAKTTILNRIRSSFKRVIKPKKFQKKTSMLTNSPRRSCQSVLYESNRAILLHLADQMNQLSSTDAYKKDVKPLNLISEHEEEWDPEATGYVNTLLDWANKRQSMYDEPIKLRYPNNVDSRHNNDEKSSSSASINKFMSSSLTAASDNSSITGGSTFSSIESQPKNSSIGFKVQPTGLNRNHKPKNLPTMLAKKMSIRNHRAPSATPTEKSIRPPLKDWDSNETMSSPLFTKATNSARSSPFSLDRTLSSRA</sequence>
<accession>S9PNA3</accession>
<dbReference type="Pfam" id="PF08101">
    <property type="entry name" value="Msb1-Mug8_dom"/>
    <property type="match status" value="1"/>
</dbReference>
<dbReference type="RefSeq" id="XP_013020527.1">
    <property type="nucleotide sequence ID" value="XM_013165073.1"/>
</dbReference>
<dbReference type="OrthoDB" id="3362494at2759"/>
<gene>
    <name evidence="3" type="ORF">SOCG_04231</name>
</gene>
<feature type="compositionally biased region" description="Polar residues" evidence="1">
    <location>
        <begin position="670"/>
        <end position="700"/>
    </location>
</feature>
<dbReference type="PANTHER" id="PTHR28093">
    <property type="entry name" value="MORPHOGENESIS-RELATED PROTEIN MSB1"/>
    <property type="match status" value="1"/>
</dbReference>
<dbReference type="InterPro" id="IPR012965">
    <property type="entry name" value="Msb1/Mug8_dom"/>
</dbReference>
<organism evidence="3 4">
    <name type="scientific">Schizosaccharomyces octosporus (strain yFS286)</name>
    <name type="common">Fission yeast</name>
    <name type="synonym">Octosporomyces octosporus</name>
    <dbReference type="NCBI Taxonomy" id="483514"/>
    <lineage>
        <taxon>Eukaryota</taxon>
        <taxon>Fungi</taxon>
        <taxon>Dikarya</taxon>
        <taxon>Ascomycota</taxon>
        <taxon>Taphrinomycotina</taxon>
        <taxon>Schizosaccharomycetes</taxon>
        <taxon>Schizosaccharomycetales</taxon>
        <taxon>Schizosaccharomycetaceae</taxon>
        <taxon>Schizosaccharomyces</taxon>
    </lineage>
</organism>
<dbReference type="VEuPathDB" id="FungiDB:SOCG_04231"/>
<evidence type="ECO:0000259" key="2">
    <source>
        <dbReference type="Pfam" id="PF08101"/>
    </source>
</evidence>
<feature type="compositionally biased region" description="Basic and acidic residues" evidence="1">
    <location>
        <begin position="658"/>
        <end position="668"/>
    </location>
</feature>
<dbReference type="EMBL" id="KE503208">
    <property type="protein sequence ID" value="EPX70726.1"/>
    <property type="molecule type" value="Genomic_DNA"/>
</dbReference>
<evidence type="ECO:0000256" key="1">
    <source>
        <dbReference type="SAM" id="MobiDB-lite"/>
    </source>
</evidence>
<evidence type="ECO:0000313" key="3">
    <source>
        <dbReference type="EMBL" id="EPX70726.1"/>
    </source>
</evidence>
<feature type="compositionally biased region" description="Low complexity" evidence="1">
    <location>
        <begin position="592"/>
        <end position="610"/>
    </location>
</feature>
<feature type="compositionally biased region" description="Basic and acidic residues" evidence="1">
    <location>
        <begin position="567"/>
        <end position="576"/>
    </location>
</feature>
<proteinExistence type="predicted"/>
<dbReference type="InterPro" id="IPR037508">
    <property type="entry name" value="Msb1/Mug8"/>
</dbReference>
<dbReference type="eggNOG" id="ENOG502RBV5">
    <property type="taxonomic scope" value="Eukaryota"/>
</dbReference>
<dbReference type="Proteomes" id="UP000016088">
    <property type="component" value="Unassembled WGS sequence"/>
</dbReference>
<name>S9PNA3_SCHOY</name>
<keyword evidence="4" id="KW-1185">Reference proteome</keyword>
<feature type="region of interest" description="Disordered" evidence="1">
    <location>
        <begin position="592"/>
        <end position="700"/>
    </location>
</feature>
<dbReference type="AlphaFoldDB" id="S9PNA3"/>
<feature type="domain" description="Meiotically up-regulated protein Msb1/Mug8" evidence="2">
    <location>
        <begin position="65"/>
        <end position="434"/>
    </location>
</feature>
<dbReference type="OMA" id="YWESIAF"/>
<evidence type="ECO:0000313" key="4">
    <source>
        <dbReference type="Proteomes" id="UP000016088"/>
    </source>
</evidence>
<dbReference type="GeneID" id="25033195"/>